<reference evidence="2 3" key="1">
    <citation type="journal article" date="2011" name="Int. J. Syst. Evol. Microbiol.">
        <title>Hymenobacter yonginensis sp. nov., isolated from a mesotrophic artificial lake.</title>
        <authorList>
            <person name="Joung Y."/>
            <person name="Cho S.H."/>
            <person name="Kim H."/>
            <person name="Kim S.B."/>
            <person name="Joh K."/>
        </authorList>
    </citation>
    <scope>NUCLEOTIDE SEQUENCE [LARGE SCALE GENOMIC DNA]</scope>
    <source>
        <strain evidence="2 3">KCTC 22745</strain>
    </source>
</reference>
<dbReference type="SMART" id="SM00065">
    <property type="entry name" value="GAF"/>
    <property type="match status" value="1"/>
</dbReference>
<evidence type="ECO:0000313" key="3">
    <source>
        <dbReference type="Proteomes" id="UP001211872"/>
    </source>
</evidence>
<name>A0ABY7PPP9_9BACT</name>
<gene>
    <name evidence="2" type="ORF">O9Z63_19780</name>
</gene>
<evidence type="ECO:0000259" key="1">
    <source>
        <dbReference type="PROSITE" id="PS50930"/>
    </source>
</evidence>
<dbReference type="Pfam" id="PF01590">
    <property type="entry name" value="GAF"/>
    <property type="match status" value="1"/>
</dbReference>
<dbReference type="PANTHER" id="PTHR43102:SF2">
    <property type="entry name" value="GAF DOMAIN-CONTAINING PROTEIN"/>
    <property type="match status" value="1"/>
</dbReference>
<dbReference type="Pfam" id="PF04397">
    <property type="entry name" value="LytTR"/>
    <property type="match status" value="1"/>
</dbReference>
<dbReference type="RefSeq" id="WP_270127139.1">
    <property type="nucleotide sequence ID" value="NZ_CP115396.1"/>
</dbReference>
<dbReference type="InterPro" id="IPR003018">
    <property type="entry name" value="GAF"/>
</dbReference>
<proteinExistence type="predicted"/>
<dbReference type="SUPFAM" id="SSF55781">
    <property type="entry name" value="GAF domain-like"/>
    <property type="match status" value="1"/>
</dbReference>
<dbReference type="GO" id="GO:0003677">
    <property type="term" value="F:DNA binding"/>
    <property type="evidence" value="ECO:0007669"/>
    <property type="project" value="UniProtKB-KW"/>
</dbReference>
<keyword evidence="2" id="KW-0238">DNA-binding</keyword>
<dbReference type="SMART" id="SM00850">
    <property type="entry name" value="LytTR"/>
    <property type="match status" value="1"/>
</dbReference>
<dbReference type="EMBL" id="CP115396">
    <property type="protein sequence ID" value="WBO84592.1"/>
    <property type="molecule type" value="Genomic_DNA"/>
</dbReference>
<dbReference type="InterPro" id="IPR007492">
    <property type="entry name" value="LytTR_DNA-bd_dom"/>
</dbReference>
<dbReference type="Proteomes" id="UP001211872">
    <property type="component" value="Chromosome"/>
</dbReference>
<evidence type="ECO:0000313" key="2">
    <source>
        <dbReference type="EMBL" id="WBO84592.1"/>
    </source>
</evidence>
<organism evidence="2 3">
    <name type="scientific">Hymenobacter yonginensis</name>
    <dbReference type="NCBI Taxonomy" id="748197"/>
    <lineage>
        <taxon>Bacteria</taxon>
        <taxon>Pseudomonadati</taxon>
        <taxon>Bacteroidota</taxon>
        <taxon>Cytophagia</taxon>
        <taxon>Cytophagales</taxon>
        <taxon>Hymenobacteraceae</taxon>
        <taxon>Hymenobacter</taxon>
    </lineage>
</organism>
<dbReference type="PANTHER" id="PTHR43102">
    <property type="entry name" value="SLR1143 PROTEIN"/>
    <property type="match status" value="1"/>
</dbReference>
<feature type="domain" description="HTH LytTR-type" evidence="1">
    <location>
        <begin position="215"/>
        <end position="288"/>
    </location>
</feature>
<dbReference type="PROSITE" id="PS50930">
    <property type="entry name" value="HTH_LYTTR"/>
    <property type="match status" value="1"/>
</dbReference>
<dbReference type="InterPro" id="IPR029016">
    <property type="entry name" value="GAF-like_dom_sf"/>
</dbReference>
<dbReference type="Gene3D" id="2.40.50.1020">
    <property type="entry name" value="LytTr DNA-binding domain"/>
    <property type="match status" value="1"/>
</dbReference>
<dbReference type="Gene3D" id="3.30.450.40">
    <property type="match status" value="1"/>
</dbReference>
<protein>
    <submittedName>
        <fullName evidence="2">GAF domain-containing DNA-binding protein</fullName>
    </submittedName>
</protein>
<keyword evidence="3" id="KW-1185">Reference proteome</keyword>
<sequence length="324" mass="36865">MQKINTTTPVSTKLKRGEAATVSPALWEEDRVEALRSYYILDTPPEEAFNNLVRLAAYICGTPISLVSLIDSKRQWIKARTGPLDIIDAPRDVSFCQHAMMAEDVLEIRDPHLNPLYKDYPAVANDPGVRFYAGAPLTTPDGMPLGTICTIDTEPRTLTEQQRDALRILAKEVMSHLELRRARQQLELEQQKMDGLLRMANDNAQSMFVSSRHEIFVKQDHKLVRVHTDDIRYVEALGDYVNIYTSRERYTVYSTMKELEAKLPVREFARIHRKYIVCLDRITAIEGDAVQIDTGRSQDRSPIPALIPIGNSYKAVLLSRLNLI</sequence>
<accession>A0ABY7PPP9</accession>